<feature type="region of interest" description="Disordered" evidence="1">
    <location>
        <begin position="1"/>
        <end position="32"/>
    </location>
</feature>
<feature type="transmembrane region" description="Helical" evidence="2">
    <location>
        <begin position="377"/>
        <end position="397"/>
    </location>
</feature>
<evidence type="ECO:0000313" key="4">
    <source>
        <dbReference type="Proteomes" id="UP001174209"/>
    </source>
</evidence>
<accession>A0ABT8K0S4</accession>
<feature type="transmembrane region" description="Helical" evidence="2">
    <location>
        <begin position="349"/>
        <end position="370"/>
    </location>
</feature>
<gene>
    <name evidence="3" type="ORF">P5G52_06040</name>
</gene>
<dbReference type="RefSeq" id="WP_301225587.1">
    <property type="nucleotide sequence ID" value="NZ_JAROCG010000001.1"/>
</dbReference>
<keyword evidence="4" id="KW-1185">Reference proteome</keyword>
<reference evidence="3" key="1">
    <citation type="submission" date="2023-06" db="EMBL/GenBank/DDBJ databases">
        <title>MT1 and MT2 Draft Genomes of Novel Species.</title>
        <authorList>
            <person name="Venkateswaran K."/>
        </authorList>
    </citation>
    <scope>NUCLEOTIDE SEQUENCE</scope>
    <source>
        <strain evidence="3">IIF3SC-B10</strain>
    </source>
</reference>
<organism evidence="3 4">
    <name type="scientific">Arthrobacter burdickii</name>
    <dbReference type="NCBI Taxonomy" id="3035920"/>
    <lineage>
        <taxon>Bacteria</taxon>
        <taxon>Bacillati</taxon>
        <taxon>Actinomycetota</taxon>
        <taxon>Actinomycetes</taxon>
        <taxon>Micrococcales</taxon>
        <taxon>Micrococcaceae</taxon>
        <taxon>Arthrobacter</taxon>
    </lineage>
</organism>
<feature type="transmembrane region" description="Helical" evidence="2">
    <location>
        <begin position="58"/>
        <end position="79"/>
    </location>
</feature>
<evidence type="ECO:0000313" key="3">
    <source>
        <dbReference type="EMBL" id="MDN4610426.1"/>
    </source>
</evidence>
<sequence length="508" mass="54659">MSTDRKAGAARPGGRPSAASAAGRPATGRRAGSLNTHLSAHLNTLPARTARAVRDQPLGAWLTGLAAAALYTVFSVTQWNRLSSPSWDLGIFTQLAKAYAGFGAPIVPIKGEDFNLLGDHFHPLLVLLGPAYAVAPSGLTLLIVQDLLFALSVAVVARAGTRLLGPLPGIALGIGYALSWGLQSAVAAQFHEIAFAVPLLALSLEAVLRRRVLPAVVWGGLLVFVKEDLGLTVIALGLVLAWRLRAAAGLWLSAWGLLWLILSVRVILPALNSAGQYDYSDRIDVGAMIADPVSAVVDLVSGTPKHETLLLLLLAGGFLFLRSSLSLVLLPTLLWRFASTQGGYWGPEWHYSAVLMPVLFLALLDGVHTLRTSRRRWVRSTAMVGIPAAVAACLVLLPGQKFTVLVEPETYRQSERWDAAHHMMDLIPEGSTVESGVVLMAYLVPDTRVYWLGNTNPAPDYLIVDADDWSWGAVRPSDAEAHAEQRYPGTDYTLVFAEAGYQLVERRP</sequence>
<proteinExistence type="predicted"/>
<dbReference type="Proteomes" id="UP001174209">
    <property type="component" value="Unassembled WGS sequence"/>
</dbReference>
<evidence type="ECO:0000256" key="1">
    <source>
        <dbReference type="SAM" id="MobiDB-lite"/>
    </source>
</evidence>
<feature type="transmembrane region" description="Helical" evidence="2">
    <location>
        <begin position="131"/>
        <end position="156"/>
    </location>
</feature>
<keyword evidence="2" id="KW-0472">Membrane</keyword>
<feature type="transmembrane region" description="Helical" evidence="2">
    <location>
        <begin position="215"/>
        <end position="242"/>
    </location>
</feature>
<dbReference type="InterPro" id="IPR018650">
    <property type="entry name" value="STSV1_Orf64"/>
</dbReference>
<keyword evidence="2" id="KW-1133">Transmembrane helix</keyword>
<protein>
    <submittedName>
        <fullName evidence="3">DUF2079 domain-containing protein</fullName>
    </submittedName>
</protein>
<dbReference type="Pfam" id="PF09852">
    <property type="entry name" value="DUF2079"/>
    <property type="match status" value="1"/>
</dbReference>
<name>A0ABT8K0S4_9MICC</name>
<dbReference type="EMBL" id="JAROCG010000001">
    <property type="protein sequence ID" value="MDN4610426.1"/>
    <property type="molecule type" value="Genomic_DNA"/>
</dbReference>
<feature type="transmembrane region" description="Helical" evidence="2">
    <location>
        <begin position="163"/>
        <end position="182"/>
    </location>
</feature>
<keyword evidence="2" id="KW-0812">Transmembrane</keyword>
<feature type="compositionally biased region" description="Low complexity" evidence="1">
    <location>
        <begin position="9"/>
        <end position="32"/>
    </location>
</feature>
<feature type="transmembrane region" description="Helical" evidence="2">
    <location>
        <begin position="248"/>
        <end position="268"/>
    </location>
</feature>
<feature type="transmembrane region" description="Helical" evidence="2">
    <location>
        <begin position="309"/>
        <end position="329"/>
    </location>
</feature>
<evidence type="ECO:0000256" key="2">
    <source>
        <dbReference type="SAM" id="Phobius"/>
    </source>
</evidence>
<comment type="caution">
    <text evidence="3">The sequence shown here is derived from an EMBL/GenBank/DDBJ whole genome shotgun (WGS) entry which is preliminary data.</text>
</comment>
<feature type="transmembrane region" description="Helical" evidence="2">
    <location>
        <begin position="188"/>
        <end position="208"/>
    </location>
</feature>